<sequence>MYKTNFYMITRYLLFLLFIVAVHIPAEAQVKNINITVRRAEDLNSKDAAPWPGVIVYGFFNASKANAFMKKCQEEEAKGMTYAPQSESEYDALAETDQDGYCLMQLPLTGYIVVKPSGSDPVKRELRGMMDIKVTCLAAKQIGTVTKTAKRKRKNEPQIPNMCGNRMVVGPFYYYLSADDTDDKSRIIVSPVVKAIPISEEVNLDENEEEGNGEVVGHLVPFVKDGEQFQKGNLRRMGFDETRDPLFKYREGTFMHSHVEDSMLIHFVLEPVDRNTRYRVDALQAYGMNSNIPYRQDSVCLSEGYVKDPMRFLDYSLIELPINRERYARRGRAEFSKDHEKLDLKFVVGEARLDPTDTLNFKQMNQLKDNMSRYMGADAGITSAVIHGSASPEGGNAINARLCRERAEYLRDELSRFPALQDARRTGEIKTTHKVATWTDVANLLEADSLKEEAASVRAVLSTTKDMGRQEAAIRKLPCWSIIEQQILPQLRIVDIEYQYYTNRVKTREEIWELYQTDPGYRAGQKQVPYEFYELLGMIKDPKEKETIARAAYTSVKDEDGLRQWPLAAYELARCYAQRGVADTNLLKPYIDVQLNLEYHKQKMDDFGNASWQGWYNDEAIVTSHIKMLANAGAFASAYRVAEMLLPDGKPEYRRLKIFLRSLNCEWNDPEVMDTVSNSSYWNKIVVLAAQEDPGCWGTALYMLEDATQVSPADPRALYLKAQLRFNLDAPKRTTTGYMDDNFMFDEFFEPSADDPTVNSFGDKRIDWGLPMVQCCLKDERNLKYMLNDGTFNKEYRKAFKKYWKKLKADPEQCRKILTDLEKSAAPQQAAQPAIPGDAENGGATTGEQDIGTGDAPTTTSSAEAASGTEIQTNSADTASPPAIPVQQPAATPMEE</sequence>
<protein>
    <submittedName>
        <fullName evidence="2">Conserved domain protein</fullName>
    </submittedName>
</protein>
<gene>
    <name evidence="2" type="ORF">HMPREF9442_00508</name>
</gene>
<dbReference type="eggNOG" id="ENOG5033UZ0">
    <property type="taxonomic scope" value="Bacteria"/>
</dbReference>
<dbReference type="Proteomes" id="UP000005546">
    <property type="component" value="Unassembled WGS sequence"/>
</dbReference>
<name>F3QQR5_9BACT</name>
<dbReference type="OrthoDB" id="1057719at2"/>
<dbReference type="HOGENOM" id="CLU_325667_0_0_10"/>
<feature type="compositionally biased region" description="Low complexity" evidence="1">
    <location>
        <begin position="858"/>
        <end position="867"/>
    </location>
</feature>
<evidence type="ECO:0000313" key="3">
    <source>
        <dbReference type="Proteomes" id="UP000005546"/>
    </source>
</evidence>
<feature type="compositionally biased region" description="Polar residues" evidence="1">
    <location>
        <begin position="869"/>
        <end position="878"/>
    </location>
</feature>
<proteinExistence type="predicted"/>
<dbReference type="AlphaFoldDB" id="F3QQR5"/>
<dbReference type="STRING" id="762982.HMPREF9442_00508"/>
<dbReference type="EMBL" id="AFBR01000015">
    <property type="protein sequence ID" value="EGG56869.1"/>
    <property type="molecule type" value="Genomic_DNA"/>
</dbReference>
<organism evidence="2 3">
    <name type="scientific">Paraprevotella xylaniphila YIT 11841</name>
    <dbReference type="NCBI Taxonomy" id="762982"/>
    <lineage>
        <taxon>Bacteria</taxon>
        <taxon>Pseudomonadati</taxon>
        <taxon>Bacteroidota</taxon>
        <taxon>Bacteroidia</taxon>
        <taxon>Bacteroidales</taxon>
        <taxon>Prevotellaceae</taxon>
        <taxon>Paraprevotella</taxon>
    </lineage>
</organism>
<evidence type="ECO:0000313" key="2">
    <source>
        <dbReference type="EMBL" id="EGG56869.1"/>
    </source>
</evidence>
<accession>F3QQR5</accession>
<reference evidence="2 3" key="1">
    <citation type="submission" date="2011-02" db="EMBL/GenBank/DDBJ databases">
        <authorList>
            <person name="Weinstock G."/>
            <person name="Sodergren E."/>
            <person name="Clifton S."/>
            <person name="Fulton L."/>
            <person name="Fulton B."/>
            <person name="Courtney L."/>
            <person name="Fronick C."/>
            <person name="Harrison M."/>
            <person name="Strong C."/>
            <person name="Farmer C."/>
            <person name="Delahaunty K."/>
            <person name="Markovic C."/>
            <person name="Hall O."/>
            <person name="Minx P."/>
            <person name="Tomlinson C."/>
            <person name="Mitreva M."/>
            <person name="Hou S."/>
            <person name="Chen J."/>
            <person name="Wollam A."/>
            <person name="Pepin K.H."/>
            <person name="Johnson M."/>
            <person name="Bhonagiri V."/>
            <person name="Zhang X."/>
            <person name="Suruliraj S."/>
            <person name="Warren W."/>
            <person name="Chinwalla A."/>
            <person name="Mardis E.R."/>
            <person name="Wilson R.K."/>
        </authorList>
    </citation>
    <scope>NUCLEOTIDE SEQUENCE [LARGE SCALE GENOMIC DNA]</scope>
    <source>
        <strain evidence="2 3">YIT 11841</strain>
    </source>
</reference>
<evidence type="ECO:0000256" key="1">
    <source>
        <dbReference type="SAM" id="MobiDB-lite"/>
    </source>
</evidence>
<feature type="compositionally biased region" description="Low complexity" evidence="1">
    <location>
        <begin position="825"/>
        <end position="836"/>
    </location>
</feature>
<comment type="caution">
    <text evidence="2">The sequence shown here is derived from an EMBL/GenBank/DDBJ whole genome shotgun (WGS) entry which is preliminary data.</text>
</comment>
<keyword evidence="3" id="KW-1185">Reference proteome</keyword>
<feature type="region of interest" description="Disordered" evidence="1">
    <location>
        <begin position="823"/>
        <end position="896"/>
    </location>
</feature>